<dbReference type="Proteomes" id="UP000074382">
    <property type="component" value="Unassembled WGS sequence"/>
</dbReference>
<dbReference type="RefSeq" id="WP_068755553.1">
    <property type="nucleotide sequence ID" value="NZ_KQ950181.1"/>
</dbReference>
<dbReference type="PATRIC" id="fig|665004.4.peg.2010"/>
<reference evidence="3" key="1">
    <citation type="journal article" date="2017" name="Acta Aliment.">
        <title>Plant polysaccharide degrading enzyme system of Thermpbifida cellulosilytica TB100 revealed by de novo genome project data.</title>
        <authorList>
            <person name="Toth A."/>
            <person name="Baka E."/>
            <person name="Luzics S."/>
            <person name="Bata-Vidacs I."/>
            <person name="Nagy I."/>
            <person name="Balint B."/>
            <person name="Herceg R."/>
            <person name="Olasz F."/>
            <person name="Wilk T."/>
            <person name="Nagy T."/>
            <person name="Kriszt B."/>
            <person name="Nagy I."/>
            <person name="Kukolya J."/>
        </authorList>
    </citation>
    <scope>NUCLEOTIDE SEQUENCE [LARGE SCALE GENOMIC DNA]</scope>
    <source>
        <strain evidence="3">TB100</strain>
    </source>
</reference>
<dbReference type="EMBL" id="LGEM01000101">
    <property type="protein sequence ID" value="KUP95994.1"/>
    <property type="molecule type" value="Genomic_DNA"/>
</dbReference>
<dbReference type="OrthoDB" id="5195606at2"/>
<gene>
    <name evidence="2" type="ORF">AC529_14380</name>
</gene>
<protein>
    <recommendedName>
        <fullName evidence="4">DUF3558 domain-containing protein</fullName>
    </recommendedName>
</protein>
<feature type="chain" id="PRO_5007549815" description="DUF3558 domain-containing protein" evidence="1">
    <location>
        <begin position="26"/>
        <end position="193"/>
    </location>
</feature>
<evidence type="ECO:0000313" key="3">
    <source>
        <dbReference type="Proteomes" id="UP000074382"/>
    </source>
</evidence>
<keyword evidence="3" id="KW-1185">Reference proteome</keyword>
<dbReference type="AlphaFoldDB" id="A0A147KFC1"/>
<keyword evidence="1" id="KW-0732">Signal</keyword>
<proteinExistence type="predicted"/>
<accession>A0A147KFC1</accession>
<sequence length="193" mass="20532">MPAFARRALGVPVIAAVLTLPAACASEESSGLPPAPAQSYFPPEQVPWGFDGLKEVGVICEESAEGIDFDNTGSRPLPEPGEADLAYANQNCMYDGLLHGTGGSYVSFVEARESITPAECHAEALRGEAEASYFFGEERTAEEWGIVEGAALCVVTDRNRVVYARIDEVVTGVVEDTTAPPIRGSALLWVPRT</sequence>
<organism evidence="2 3">
    <name type="scientific">Thermobifida cellulosilytica TB100</name>
    <dbReference type="NCBI Taxonomy" id="665004"/>
    <lineage>
        <taxon>Bacteria</taxon>
        <taxon>Bacillati</taxon>
        <taxon>Actinomycetota</taxon>
        <taxon>Actinomycetes</taxon>
        <taxon>Streptosporangiales</taxon>
        <taxon>Nocardiopsidaceae</taxon>
        <taxon>Thermobifida</taxon>
    </lineage>
</organism>
<feature type="signal peptide" evidence="1">
    <location>
        <begin position="1"/>
        <end position="25"/>
    </location>
</feature>
<name>A0A147KFC1_THECS</name>
<evidence type="ECO:0000313" key="2">
    <source>
        <dbReference type="EMBL" id="KUP95994.1"/>
    </source>
</evidence>
<evidence type="ECO:0000256" key="1">
    <source>
        <dbReference type="SAM" id="SignalP"/>
    </source>
</evidence>
<comment type="caution">
    <text evidence="2">The sequence shown here is derived from an EMBL/GenBank/DDBJ whole genome shotgun (WGS) entry which is preliminary data.</text>
</comment>
<evidence type="ECO:0008006" key="4">
    <source>
        <dbReference type="Google" id="ProtNLM"/>
    </source>
</evidence>